<proteinExistence type="predicted"/>
<dbReference type="Proteomes" id="UP001165041">
    <property type="component" value="Unassembled WGS sequence"/>
</dbReference>
<dbReference type="EMBL" id="BSSA01000001">
    <property type="protein sequence ID" value="GLW68341.1"/>
    <property type="molecule type" value="Genomic_DNA"/>
</dbReference>
<comment type="caution">
    <text evidence="2">The sequence shown here is derived from an EMBL/GenBank/DDBJ whole genome shotgun (WGS) entry which is preliminary data.</text>
</comment>
<gene>
    <name evidence="2" type="ORF">Kpho02_06400</name>
</gene>
<sequence length="137" mass="14947">MRSAVRHGAAAGEVTQVEQQDGGPAGEVTLPAYGLVARADAGMSGFLLEMTAVLESFGISRAEAVARMNRSWGRSEFEPYPDLMCHETPEHWAYGMYYDDGSSATVPYWDPDADRSAWTVVPPPPDGDPAWTLPREE</sequence>
<evidence type="ECO:0000313" key="2">
    <source>
        <dbReference type="EMBL" id="GLW68341.1"/>
    </source>
</evidence>
<evidence type="ECO:0000313" key="3">
    <source>
        <dbReference type="Proteomes" id="UP001165041"/>
    </source>
</evidence>
<feature type="region of interest" description="Disordered" evidence="1">
    <location>
        <begin position="1"/>
        <end position="25"/>
    </location>
</feature>
<evidence type="ECO:0000256" key="1">
    <source>
        <dbReference type="SAM" id="MobiDB-lite"/>
    </source>
</evidence>
<organism evidence="2 3">
    <name type="scientific">Kitasatospora phosalacinea</name>
    <dbReference type="NCBI Taxonomy" id="2065"/>
    <lineage>
        <taxon>Bacteria</taxon>
        <taxon>Bacillati</taxon>
        <taxon>Actinomycetota</taxon>
        <taxon>Actinomycetes</taxon>
        <taxon>Kitasatosporales</taxon>
        <taxon>Streptomycetaceae</taxon>
        <taxon>Kitasatospora</taxon>
    </lineage>
</organism>
<dbReference type="AlphaFoldDB" id="A0A9W6UY53"/>
<protein>
    <submittedName>
        <fullName evidence="2">Uncharacterized protein</fullName>
    </submittedName>
</protein>
<accession>A0A9W6UY53</accession>
<feature type="region of interest" description="Disordered" evidence="1">
    <location>
        <begin position="117"/>
        <end position="137"/>
    </location>
</feature>
<name>A0A9W6UY53_9ACTN</name>
<reference evidence="2" key="1">
    <citation type="submission" date="2023-02" db="EMBL/GenBank/DDBJ databases">
        <title>Kitasatospora phosalacinea NBRC 14627.</title>
        <authorList>
            <person name="Ichikawa N."/>
            <person name="Sato H."/>
            <person name="Tonouchi N."/>
        </authorList>
    </citation>
    <scope>NUCLEOTIDE SEQUENCE</scope>
    <source>
        <strain evidence="2">NBRC 14627</strain>
    </source>
</reference>